<gene>
    <name evidence="7" type="ORF">SDC9_170339</name>
</gene>
<proteinExistence type="inferred from homology"/>
<evidence type="ECO:0000256" key="3">
    <source>
        <dbReference type="ARBA" id="ARBA00022692"/>
    </source>
</evidence>
<evidence type="ECO:0000256" key="2">
    <source>
        <dbReference type="ARBA" id="ARBA00007375"/>
    </source>
</evidence>
<name>A0A645GGE2_9ZZZZ</name>
<evidence type="ECO:0000256" key="4">
    <source>
        <dbReference type="ARBA" id="ARBA00022989"/>
    </source>
</evidence>
<feature type="transmembrane region" description="Helical" evidence="6">
    <location>
        <begin position="17"/>
        <end position="35"/>
    </location>
</feature>
<organism evidence="7">
    <name type="scientific">bioreactor metagenome</name>
    <dbReference type="NCBI Taxonomy" id="1076179"/>
    <lineage>
        <taxon>unclassified sequences</taxon>
        <taxon>metagenomes</taxon>
        <taxon>ecological metagenomes</taxon>
    </lineage>
</organism>
<evidence type="ECO:0000256" key="6">
    <source>
        <dbReference type="SAM" id="Phobius"/>
    </source>
</evidence>
<accession>A0A645GGE2</accession>
<feature type="transmembrane region" description="Helical" evidence="6">
    <location>
        <begin position="47"/>
        <end position="68"/>
    </location>
</feature>
<keyword evidence="3 6" id="KW-0812">Transmembrane</keyword>
<evidence type="ECO:0008006" key="8">
    <source>
        <dbReference type="Google" id="ProtNLM"/>
    </source>
</evidence>
<keyword evidence="4 6" id="KW-1133">Transmembrane helix</keyword>
<keyword evidence="5 6" id="KW-0472">Membrane</keyword>
<feature type="transmembrane region" description="Helical" evidence="6">
    <location>
        <begin position="104"/>
        <end position="126"/>
    </location>
</feature>
<dbReference type="EMBL" id="VSSQ01071316">
    <property type="protein sequence ID" value="MPN22954.1"/>
    <property type="molecule type" value="Genomic_DNA"/>
</dbReference>
<evidence type="ECO:0000256" key="1">
    <source>
        <dbReference type="ARBA" id="ARBA00004141"/>
    </source>
</evidence>
<dbReference type="GO" id="GO:0016020">
    <property type="term" value="C:membrane"/>
    <property type="evidence" value="ECO:0007669"/>
    <property type="project" value="UniProtKB-SubCell"/>
</dbReference>
<feature type="transmembrane region" description="Helical" evidence="6">
    <location>
        <begin position="132"/>
        <end position="154"/>
    </location>
</feature>
<dbReference type="InterPro" id="IPR012506">
    <property type="entry name" value="TMEM86B-like"/>
</dbReference>
<comment type="subcellular location">
    <subcellularLocation>
        <location evidence="1">Membrane</location>
        <topology evidence="1">Multi-pass membrane protein</topology>
    </subcellularLocation>
</comment>
<dbReference type="Pfam" id="PF07947">
    <property type="entry name" value="YhhN"/>
    <property type="match status" value="1"/>
</dbReference>
<comment type="caution">
    <text evidence="7">The sequence shown here is derived from an EMBL/GenBank/DDBJ whole genome shotgun (WGS) entry which is preliminary data.</text>
</comment>
<reference evidence="7" key="1">
    <citation type="submission" date="2019-08" db="EMBL/GenBank/DDBJ databases">
        <authorList>
            <person name="Kucharzyk K."/>
            <person name="Murdoch R.W."/>
            <person name="Higgins S."/>
            <person name="Loffler F."/>
        </authorList>
    </citation>
    <scope>NUCLEOTIDE SEQUENCE</scope>
</reference>
<feature type="transmembrane region" description="Helical" evidence="6">
    <location>
        <begin position="166"/>
        <end position="185"/>
    </location>
</feature>
<dbReference type="AlphaFoldDB" id="A0A645GGE2"/>
<protein>
    <recommendedName>
        <fullName evidence="8">YhhN-like protein</fullName>
    </recommendedName>
</protein>
<evidence type="ECO:0000256" key="5">
    <source>
        <dbReference type="ARBA" id="ARBA00023136"/>
    </source>
</evidence>
<comment type="similarity">
    <text evidence="2">Belongs to the TMEM86 family.</text>
</comment>
<evidence type="ECO:0000313" key="7">
    <source>
        <dbReference type="EMBL" id="MPN22954.1"/>
    </source>
</evidence>
<feature type="transmembrane region" description="Helical" evidence="6">
    <location>
        <begin position="74"/>
        <end position="92"/>
    </location>
</feature>
<sequence>MFFTILVMRKKYWEQKILVLAFAFTVLSDFFFVFVNTLDQPVANSPLYGMLGFVGAYATLIFIFGRHLNFNKNTILTLIPFVLLFGFMFLNLRKYAAGYMFPAAIVLGIILCVTAAVMVSTIYSGYFSKKSAYLIALTGCLMFFSDIFVAYTLFHPDYAKFILWKDNLIAATYVPAWTILLLIASEEELYQ</sequence>